<dbReference type="PANTHER" id="PTHR23115">
    <property type="entry name" value="TRANSLATION FACTOR"/>
    <property type="match status" value="1"/>
</dbReference>
<dbReference type="AlphaFoldDB" id="I2FHD1"/>
<comment type="function">
    <text evidence="8">This protein promotes the GTP-dependent binding of aminoacyl-tRNA to the A-site of ribosomes during protein biosynthesis.</text>
</comment>
<dbReference type="Pfam" id="PF22594">
    <property type="entry name" value="GTP-eEF1A_C"/>
    <property type="match status" value="1"/>
</dbReference>
<dbReference type="CDD" id="cd01883">
    <property type="entry name" value="EF1_alpha"/>
    <property type="match status" value="1"/>
</dbReference>
<dbReference type="InterPro" id="IPR050100">
    <property type="entry name" value="TRAFAC_GTPase_members"/>
</dbReference>
<keyword evidence="4 8" id="KW-0547">Nucleotide-binding</keyword>
<dbReference type="Gene3D" id="3.40.50.300">
    <property type="entry name" value="P-loop containing nucleotide triphosphate hydrolases"/>
    <property type="match status" value="1"/>
</dbReference>
<evidence type="ECO:0000259" key="9">
    <source>
        <dbReference type="PROSITE" id="PS51722"/>
    </source>
</evidence>
<evidence type="ECO:0000256" key="5">
    <source>
        <dbReference type="ARBA" id="ARBA00022768"/>
    </source>
</evidence>
<dbReference type="GO" id="GO:0003746">
    <property type="term" value="F:translation elongation factor activity"/>
    <property type="evidence" value="ECO:0007669"/>
    <property type="project" value="UniProtKB-UniRule"/>
</dbReference>
<dbReference type="SUPFAM" id="SSF50465">
    <property type="entry name" value="EF-Tu/eEF-1alpha/eIF2-gamma C-terminal domain"/>
    <property type="match status" value="1"/>
</dbReference>
<keyword evidence="5 8" id="KW-0251">Elongation factor</keyword>
<protein>
    <recommendedName>
        <fullName evidence="8">Elongation factor 1-alpha</fullName>
    </recommendedName>
</protein>
<dbReference type="NCBIfam" id="TIGR00483">
    <property type="entry name" value="EF-1_alpha"/>
    <property type="match status" value="1"/>
</dbReference>
<dbReference type="Pfam" id="PF00009">
    <property type="entry name" value="GTP_EFTU"/>
    <property type="match status" value="1"/>
</dbReference>
<name>I2FHD1_9EUKA</name>
<keyword evidence="7 8" id="KW-0342">GTP-binding</keyword>
<reference evidence="10" key="1">
    <citation type="journal article" date="2012" name="PLoS ONE">
        <title>Molecular phylogeny and evolution of parabasalia with improved taxon sampling and new protein markers of actin and elongation factor-1?</title>
        <authorList>
            <person name="Noda S."/>
            <person name="Mantini C."/>
            <person name="Meloni D."/>
            <person name="Inoue J."/>
            <person name="Kitade O."/>
            <person name="Viscogliosi E."/>
            <person name="Ohkuma M."/>
        </authorList>
    </citation>
    <scope>NUCLEOTIDE SEQUENCE</scope>
</reference>
<gene>
    <name evidence="10" type="primary">EF 1 alpha</name>
</gene>
<dbReference type="GO" id="GO:0005525">
    <property type="term" value="F:GTP binding"/>
    <property type="evidence" value="ECO:0007669"/>
    <property type="project" value="UniProtKB-UniRule"/>
</dbReference>
<proteinExistence type="evidence at transcript level"/>
<evidence type="ECO:0000256" key="8">
    <source>
        <dbReference type="RuleBase" id="RU000325"/>
    </source>
</evidence>
<dbReference type="InterPro" id="IPR005225">
    <property type="entry name" value="Small_GTP-bd"/>
</dbReference>
<dbReference type="PROSITE" id="PS51722">
    <property type="entry name" value="G_TR_2"/>
    <property type="match status" value="1"/>
</dbReference>
<keyword evidence="3" id="KW-0963">Cytoplasm</keyword>
<dbReference type="InterPro" id="IPR009000">
    <property type="entry name" value="Transl_B-barrel_sf"/>
</dbReference>
<dbReference type="FunFam" id="2.40.30.10:FF:000005">
    <property type="entry name" value="Elongation factor 1-alpha"/>
    <property type="match status" value="1"/>
</dbReference>
<dbReference type="SUPFAM" id="SSF50447">
    <property type="entry name" value="Translation proteins"/>
    <property type="match status" value="1"/>
</dbReference>
<dbReference type="InterPro" id="IPR031157">
    <property type="entry name" value="G_TR_CS"/>
</dbReference>
<dbReference type="GO" id="GO:0003924">
    <property type="term" value="F:GTPase activity"/>
    <property type="evidence" value="ECO:0007669"/>
    <property type="project" value="UniProtKB-UniRule"/>
</dbReference>
<dbReference type="InterPro" id="IPR004539">
    <property type="entry name" value="Transl_elong_EF1A_euk/arc"/>
</dbReference>
<evidence type="ECO:0000313" key="10">
    <source>
        <dbReference type="EMBL" id="BAM14416.1"/>
    </source>
</evidence>
<dbReference type="InterPro" id="IPR027417">
    <property type="entry name" value="P-loop_NTPase"/>
</dbReference>
<evidence type="ECO:0000256" key="4">
    <source>
        <dbReference type="ARBA" id="ARBA00022741"/>
    </source>
</evidence>
<dbReference type="EMBL" id="AB468123">
    <property type="protein sequence ID" value="BAM14416.1"/>
    <property type="molecule type" value="mRNA"/>
</dbReference>
<dbReference type="FunFam" id="3.40.50.300:FF:000255">
    <property type="entry name" value="Elongation factor 1-alpha"/>
    <property type="match status" value="1"/>
</dbReference>
<evidence type="ECO:0000256" key="1">
    <source>
        <dbReference type="ARBA" id="ARBA00004496"/>
    </source>
</evidence>
<evidence type="ECO:0000256" key="2">
    <source>
        <dbReference type="ARBA" id="ARBA00007249"/>
    </source>
</evidence>
<dbReference type="NCBIfam" id="NF008969">
    <property type="entry name" value="PRK12317.1"/>
    <property type="match status" value="1"/>
</dbReference>
<dbReference type="NCBIfam" id="TIGR00231">
    <property type="entry name" value="small_GTP"/>
    <property type="match status" value="1"/>
</dbReference>
<dbReference type="GO" id="GO:0005737">
    <property type="term" value="C:cytoplasm"/>
    <property type="evidence" value="ECO:0007669"/>
    <property type="project" value="UniProtKB-SubCell"/>
</dbReference>
<feature type="domain" description="Tr-type G" evidence="9">
    <location>
        <begin position="5"/>
        <end position="230"/>
    </location>
</feature>
<dbReference type="InterPro" id="IPR054696">
    <property type="entry name" value="GTP-eEF1A_C"/>
</dbReference>
<dbReference type="CDD" id="cd03693">
    <property type="entry name" value="EF1_alpha_II"/>
    <property type="match status" value="1"/>
</dbReference>
<dbReference type="Gene3D" id="2.40.30.10">
    <property type="entry name" value="Translation factors"/>
    <property type="match status" value="2"/>
</dbReference>
<dbReference type="PROSITE" id="PS00301">
    <property type="entry name" value="G_TR_1"/>
    <property type="match status" value="1"/>
</dbReference>
<evidence type="ECO:0000256" key="7">
    <source>
        <dbReference type="ARBA" id="ARBA00023134"/>
    </source>
</evidence>
<comment type="subcellular location">
    <subcellularLocation>
        <location evidence="1">Cytoplasm</location>
    </subcellularLocation>
</comment>
<evidence type="ECO:0000256" key="3">
    <source>
        <dbReference type="ARBA" id="ARBA00022490"/>
    </source>
</evidence>
<dbReference type="CDD" id="cd03705">
    <property type="entry name" value="EF1_alpha_III"/>
    <property type="match status" value="1"/>
</dbReference>
<dbReference type="PRINTS" id="PR00315">
    <property type="entry name" value="ELONGATNFCT"/>
</dbReference>
<dbReference type="FunFam" id="2.40.30.10:FF:000003">
    <property type="entry name" value="Elongation factor 1-alpha"/>
    <property type="match status" value="1"/>
</dbReference>
<accession>I2FHD1</accession>
<comment type="similarity">
    <text evidence="2 8">Belongs to the TRAFAC class translation factor GTPase superfamily. Classic translation factor GTPase family. EF-Tu/EF-1A subfamily.</text>
</comment>
<sequence length="439" mass="48634">MGKEKEHINLVVIGHVDAGKSTTTGHLIYKCGGIDKRKLAQIEKTAIELGKGAFKYAFVMDNLKAERERGITIDISLWKFESAKYMFTIIDAPGHRDFIKNMITGTSQADAALLVIDSTRGGFEAGIAEQGQTREHALLAYTLGIKQVIVAVNKMDDSTVEYKKERYDEISTEMTRVLTSIGYKQEQFRFIPISGFVGDNMTDKSANLSWWTGGTLLDTLDVLVPPKRPYDKPLRLPVQDVFEISGIGTVPSGRVESGIMKPAQNIVIAPAGIVTDVKSIEMHHTQLPEAVPGDVIGFNVKGIPASDIKRGFVVGDVSRDPPKQCVSFEAQMIISNHPGKIHAGYQPVFDCHTAHIACKFAKLVQRIDRRHGKKVTEEPEWIQKDDAAVVIVEPGKPLVVEQFQQYPALGRFAVRDMKQTVAVGVIRNVEKKQEEVKKK</sequence>
<dbReference type="Pfam" id="PF03144">
    <property type="entry name" value="GTP_EFTU_D2"/>
    <property type="match status" value="1"/>
</dbReference>
<dbReference type="InterPro" id="IPR004161">
    <property type="entry name" value="EFTu-like_2"/>
</dbReference>
<dbReference type="InterPro" id="IPR009001">
    <property type="entry name" value="Transl_elong_EF1A/Init_IF2_C"/>
</dbReference>
<organism evidence="10">
    <name type="scientific">Spirotrichonympha leidyi</name>
    <dbReference type="NCBI Taxonomy" id="104089"/>
    <lineage>
        <taxon>Eukaryota</taxon>
        <taxon>Metamonada</taxon>
        <taxon>Parabasalia</taxon>
        <taxon>Spirotrichonymphida</taxon>
        <taxon>Holomastigotoididae</taxon>
        <taxon>Spirotrichonympha</taxon>
    </lineage>
</organism>
<dbReference type="InterPro" id="IPR000795">
    <property type="entry name" value="T_Tr_GTP-bd_dom"/>
</dbReference>
<evidence type="ECO:0000256" key="6">
    <source>
        <dbReference type="ARBA" id="ARBA00022917"/>
    </source>
</evidence>
<dbReference type="SUPFAM" id="SSF52540">
    <property type="entry name" value="P-loop containing nucleoside triphosphate hydrolases"/>
    <property type="match status" value="1"/>
</dbReference>
<keyword evidence="6" id="KW-0648">Protein biosynthesis</keyword>